<evidence type="ECO:0000313" key="3">
    <source>
        <dbReference type="EMBL" id="TCO26090.1"/>
    </source>
</evidence>
<comment type="caution">
    <text evidence="3">The sequence shown here is derived from an EMBL/GenBank/DDBJ whole genome shotgun (WGS) entry which is preliminary data.</text>
</comment>
<organism evidence="3 4">
    <name type="scientific">Kribbella orskensis</name>
    <dbReference type="NCBI Taxonomy" id="2512216"/>
    <lineage>
        <taxon>Bacteria</taxon>
        <taxon>Bacillati</taxon>
        <taxon>Actinomycetota</taxon>
        <taxon>Actinomycetes</taxon>
        <taxon>Propionibacteriales</taxon>
        <taxon>Kribbellaceae</taxon>
        <taxon>Kribbella</taxon>
    </lineage>
</organism>
<dbReference type="Proteomes" id="UP000295818">
    <property type="component" value="Unassembled WGS sequence"/>
</dbReference>
<name>A0ABY2BRA9_9ACTN</name>
<evidence type="ECO:0000256" key="1">
    <source>
        <dbReference type="SAM" id="MobiDB-lite"/>
    </source>
</evidence>
<accession>A0ABY2BRA9</accession>
<evidence type="ECO:0000256" key="2">
    <source>
        <dbReference type="SAM" id="Phobius"/>
    </source>
</evidence>
<reference evidence="3 4" key="1">
    <citation type="journal article" date="2015" name="Stand. Genomic Sci.">
        <title>Genomic Encyclopedia of Bacterial and Archaeal Type Strains, Phase III: the genomes of soil and plant-associated and newly described type strains.</title>
        <authorList>
            <person name="Whitman W.B."/>
            <person name="Woyke T."/>
            <person name="Klenk H.P."/>
            <person name="Zhou Y."/>
            <person name="Lilburn T.G."/>
            <person name="Beck B.J."/>
            <person name="De Vos P."/>
            <person name="Vandamme P."/>
            <person name="Eisen J.A."/>
            <person name="Garrity G."/>
            <person name="Hugenholtz P."/>
            <person name="Kyrpides N.C."/>
        </authorList>
    </citation>
    <scope>NUCLEOTIDE SEQUENCE [LARGE SCALE GENOMIC DNA]</scope>
    <source>
        <strain evidence="3 4">VKM Ac-2538</strain>
    </source>
</reference>
<feature type="transmembrane region" description="Helical" evidence="2">
    <location>
        <begin position="12"/>
        <end position="35"/>
    </location>
</feature>
<evidence type="ECO:0000313" key="4">
    <source>
        <dbReference type="Proteomes" id="UP000295818"/>
    </source>
</evidence>
<keyword evidence="4" id="KW-1185">Reference proteome</keyword>
<proteinExistence type="predicted"/>
<keyword evidence="2" id="KW-0472">Membrane</keyword>
<sequence>MMMNGGGQDALWIFLALFIWSLAVAAALALGVHLIRSRRPAARPLPSPLDILERRYARERSTGSSSTMPAPGSASTNSSCDPPVERWGEIARGRSSRSAAGAHPAPFPAAWSWGRWAQGTRRRPSNDSMPRRIR</sequence>
<feature type="region of interest" description="Disordered" evidence="1">
    <location>
        <begin position="56"/>
        <end position="110"/>
    </location>
</feature>
<keyword evidence="2" id="KW-1133">Transmembrane helix</keyword>
<feature type="compositionally biased region" description="Basic and acidic residues" evidence="1">
    <location>
        <begin position="83"/>
        <end position="92"/>
    </location>
</feature>
<gene>
    <name evidence="3" type="ORF">EV644_104594</name>
</gene>
<protein>
    <submittedName>
        <fullName evidence="3">Uncharacterized protein</fullName>
    </submittedName>
</protein>
<keyword evidence="2" id="KW-0812">Transmembrane</keyword>
<feature type="compositionally biased region" description="Low complexity" evidence="1">
    <location>
        <begin position="96"/>
        <end position="110"/>
    </location>
</feature>
<dbReference type="EMBL" id="SLWM01000004">
    <property type="protein sequence ID" value="TCO26090.1"/>
    <property type="molecule type" value="Genomic_DNA"/>
</dbReference>
<feature type="compositionally biased region" description="Polar residues" evidence="1">
    <location>
        <begin position="62"/>
        <end position="80"/>
    </location>
</feature>